<keyword evidence="16" id="KW-1185">Reference proteome</keyword>
<keyword evidence="3" id="KW-0597">Phosphoprotein</keyword>
<dbReference type="SUPFAM" id="SSF55890">
    <property type="entry name" value="Sporulation response regulatory protein Spo0B"/>
    <property type="match status" value="1"/>
</dbReference>
<dbReference type="InterPro" id="IPR035965">
    <property type="entry name" value="PAS-like_dom_sf"/>
</dbReference>
<evidence type="ECO:0000256" key="4">
    <source>
        <dbReference type="ARBA" id="ARBA00022679"/>
    </source>
</evidence>
<dbReference type="InterPro" id="IPR000014">
    <property type="entry name" value="PAS"/>
</dbReference>
<dbReference type="OrthoDB" id="9792686at2"/>
<dbReference type="PATRIC" id="fig|1423725.3.peg.1180"/>
<dbReference type="EMBL" id="AYZD01000017">
    <property type="protein sequence ID" value="KRM96077.1"/>
    <property type="molecule type" value="Genomic_DNA"/>
</dbReference>
<dbReference type="STRING" id="1423725.FC19_GL001145"/>
<keyword evidence="7 15" id="KW-0418">Kinase</keyword>
<evidence type="ECO:0000256" key="5">
    <source>
        <dbReference type="ARBA" id="ARBA00022692"/>
    </source>
</evidence>
<keyword evidence="4" id="KW-0808">Transferase</keyword>
<accession>A0A0R2CW61</accession>
<dbReference type="InterPro" id="IPR029151">
    <property type="entry name" value="Sensor-like_sf"/>
</dbReference>
<organism evidence="15 16">
    <name type="scientific">Liquorilactobacillus aquaticus DSM 21051</name>
    <dbReference type="NCBI Taxonomy" id="1423725"/>
    <lineage>
        <taxon>Bacteria</taxon>
        <taxon>Bacillati</taxon>
        <taxon>Bacillota</taxon>
        <taxon>Bacilli</taxon>
        <taxon>Lactobacillales</taxon>
        <taxon>Lactobacillaceae</taxon>
        <taxon>Liquorilactobacillus</taxon>
    </lineage>
</organism>
<evidence type="ECO:0000256" key="7">
    <source>
        <dbReference type="ARBA" id="ARBA00022777"/>
    </source>
</evidence>
<dbReference type="Pfam" id="PF17203">
    <property type="entry name" value="sCache_3_2"/>
    <property type="match status" value="1"/>
</dbReference>
<comment type="subcellular location">
    <subcellularLocation>
        <location evidence="1">Cell membrane</location>
        <topology evidence="1">Multi-pass membrane protein</topology>
    </subcellularLocation>
</comment>
<keyword evidence="2" id="KW-1003">Cell membrane</keyword>
<dbReference type="SUPFAM" id="SSF103190">
    <property type="entry name" value="Sensory domain-like"/>
    <property type="match status" value="1"/>
</dbReference>
<keyword evidence="9 12" id="KW-1133">Transmembrane helix</keyword>
<dbReference type="Gene3D" id="1.10.287.130">
    <property type="match status" value="1"/>
</dbReference>
<proteinExistence type="predicted"/>
<keyword evidence="5 12" id="KW-0812">Transmembrane</keyword>
<evidence type="ECO:0000256" key="2">
    <source>
        <dbReference type="ARBA" id="ARBA00022475"/>
    </source>
</evidence>
<keyword evidence="10" id="KW-0902">Two-component regulatory system</keyword>
<evidence type="ECO:0000256" key="11">
    <source>
        <dbReference type="ARBA" id="ARBA00023136"/>
    </source>
</evidence>
<keyword evidence="11 12" id="KW-0472">Membrane</keyword>
<dbReference type="NCBIfam" id="TIGR00229">
    <property type="entry name" value="sensory_box"/>
    <property type="match status" value="1"/>
</dbReference>
<dbReference type="GO" id="GO:0000155">
    <property type="term" value="F:phosphorelay sensor kinase activity"/>
    <property type="evidence" value="ECO:0007669"/>
    <property type="project" value="InterPro"/>
</dbReference>
<dbReference type="InterPro" id="IPR016120">
    <property type="entry name" value="Sig_transdc_His_kin_SpoOB"/>
</dbReference>
<dbReference type="SUPFAM" id="SSF55785">
    <property type="entry name" value="PYP-like sensor domain (PAS domain)"/>
    <property type="match status" value="1"/>
</dbReference>
<comment type="caution">
    <text evidence="15">The sequence shown here is derived from an EMBL/GenBank/DDBJ whole genome shotgun (WGS) entry which is preliminary data.</text>
</comment>
<evidence type="ECO:0000256" key="8">
    <source>
        <dbReference type="ARBA" id="ARBA00022840"/>
    </source>
</evidence>
<gene>
    <name evidence="15" type="ORF">FC19_GL001145</name>
</gene>
<dbReference type="InterPro" id="IPR039506">
    <property type="entry name" value="SPOB_a"/>
</dbReference>
<keyword evidence="8" id="KW-0067">ATP-binding</keyword>
<evidence type="ECO:0000313" key="15">
    <source>
        <dbReference type="EMBL" id="KRM96077.1"/>
    </source>
</evidence>
<evidence type="ECO:0000256" key="6">
    <source>
        <dbReference type="ARBA" id="ARBA00022741"/>
    </source>
</evidence>
<evidence type="ECO:0000256" key="9">
    <source>
        <dbReference type="ARBA" id="ARBA00022989"/>
    </source>
</evidence>
<dbReference type="Pfam" id="PF14689">
    <property type="entry name" value="SPOB_a"/>
    <property type="match status" value="1"/>
</dbReference>
<dbReference type="Proteomes" id="UP000051015">
    <property type="component" value="Unassembled WGS sequence"/>
</dbReference>
<sequence length="517" mass="58862">MSMRRNLSLWFLLSTAVVASLIVTVSIFYAFIIHQTIRQTRNNEEHLILAIGQQVASEPRVKKALLADEPSTSIQNYSLKISRLYHLDFVVLMDMSSIRLTHPDQSEIGKRFIGGDEKKALRGKIALSVSHGTLGKSLRGFIPVYYHKKQIGVIALGIKVTSLSNLVAQSRQQYIAALVISSLFGLLIALNLAFYLKKQLHDLEPQEIARLLEERDAMLEQSKDAIAIIDSNQRILLANIEAKKIYSREGYDVSTLVGQQIDVLIAHKEQINFNKKREQFYQQNGQDYLFSATPIIVRGNQTGYAVFLRNATEALFVADQLANTTAYASALQSQSHEFMNKLHIIYGLADLKAYDELKIYLQDIIRPEKEFAHKLALLVRNPVIASFFIGEREKFTEKKTQLKIEFLTEIPANESKKETTAFIELCRYLDHYLLQSELPDEFNLVLQFQDRDLIAVYSLTHTSALLNILENALGSFYFKQLLKENHASISLDQRHSILEINLKSPYGKDEHHECADS</sequence>
<evidence type="ECO:0000256" key="12">
    <source>
        <dbReference type="SAM" id="Phobius"/>
    </source>
</evidence>
<dbReference type="InterPro" id="IPR033463">
    <property type="entry name" value="sCache_3"/>
</dbReference>
<evidence type="ECO:0000256" key="10">
    <source>
        <dbReference type="ARBA" id="ARBA00023012"/>
    </source>
</evidence>
<keyword evidence="6" id="KW-0547">Nucleotide-binding</keyword>
<feature type="domain" description="Single cache" evidence="14">
    <location>
        <begin position="38"/>
        <end position="171"/>
    </location>
</feature>
<evidence type="ECO:0000259" key="13">
    <source>
        <dbReference type="Pfam" id="PF14689"/>
    </source>
</evidence>
<dbReference type="GO" id="GO:0005886">
    <property type="term" value="C:plasma membrane"/>
    <property type="evidence" value="ECO:0007669"/>
    <property type="project" value="UniProtKB-SubCell"/>
</dbReference>
<evidence type="ECO:0000313" key="16">
    <source>
        <dbReference type="Proteomes" id="UP000051015"/>
    </source>
</evidence>
<evidence type="ECO:0000259" key="14">
    <source>
        <dbReference type="Pfam" id="PF17203"/>
    </source>
</evidence>
<feature type="transmembrane region" description="Helical" evidence="12">
    <location>
        <begin position="7"/>
        <end position="32"/>
    </location>
</feature>
<reference evidence="15 16" key="1">
    <citation type="journal article" date="2015" name="Genome Announc.">
        <title>Expanding the biotechnology potential of lactobacilli through comparative genomics of 213 strains and associated genera.</title>
        <authorList>
            <person name="Sun Z."/>
            <person name="Harris H.M."/>
            <person name="McCann A."/>
            <person name="Guo C."/>
            <person name="Argimon S."/>
            <person name="Zhang W."/>
            <person name="Yang X."/>
            <person name="Jeffery I.B."/>
            <person name="Cooney J.C."/>
            <person name="Kagawa T.F."/>
            <person name="Liu W."/>
            <person name="Song Y."/>
            <person name="Salvetti E."/>
            <person name="Wrobel A."/>
            <person name="Rasinkangas P."/>
            <person name="Parkhill J."/>
            <person name="Rea M.C."/>
            <person name="O'Sullivan O."/>
            <person name="Ritari J."/>
            <person name="Douillard F.P."/>
            <person name="Paul Ross R."/>
            <person name="Yang R."/>
            <person name="Briner A.E."/>
            <person name="Felis G.E."/>
            <person name="de Vos W.M."/>
            <person name="Barrangou R."/>
            <person name="Klaenhammer T.R."/>
            <person name="Caufield P.W."/>
            <person name="Cui Y."/>
            <person name="Zhang H."/>
            <person name="O'Toole P.W."/>
        </authorList>
    </citation>
    <scope>NUCLEOTIDE SEQUENCE [LARGE SCALE GENOMIC DNA]</scope>
    <source>
        <strain evidence="15 16">DSM 21051</strain>
    </source>
</reference>
<evidence type="ECO:0000256" key="3">
    <source>
        <dbReference type="ARBA" id="ARBA00022553"/>
    </source>
</evidence>
<dbReference type="AlphaFoldDB" id="A0A0R2CW61"/>
<name>A0A0R2CW61_9LACO</name>
<dbReference type="Gene3D" id="3.30.450.20">
    <property type="entry name" value="PAS domain"/>
    <property type="match status" value="2"/>
</dbReference>
<feature type="domain" description="SpoOB alpha-helical" evidence="13">
    <location>
        <begin position="326"/>
        <end position="366"/>
    </location>
</feature>
<protein>
    <submittedName>
        <fullName evidence="15">Two component sensor transduction histidine kinase</fullName>
    </submittedName>
</protein>
<dbReference type="GO" id="GO:0005524">
    <property type="term" value="F:ATP binding"/>
    <property type="evidence" value="ECO:0007669"/>
    <property type="project" value="UniProtKB-KW"/>
</dbReference>
<evidence type="ECO:0000256" key="1">
    <source>
        <dbReference type="ARBA" id="ARBA00004651"/>
    </source>
</evidence>
<feature type="transmembrane region" description="Helical" evidence="12">
    <location>
        <begin position="174"/>
        <end position="196"/>
    </location>
</feature>